<feature type="domain" description="AXH" evidence="8">
    <location>
        <begin position="381"/>
        <end position="512"/>
    </location>
</feature>
<dbReference type="GO" id="GO:0005634">
    <property type="term" value="C:nucleus"/>
    <property type="evidence" value="ECO:0007669"/>
    <property type="project" value="UniProtKB-SubCell"/>
</dbReference>
<feature type="compositionally biased region" description="Basic residues" evidence="7">
    <location>
        <begin position="587"/>
        <end position="596"/>
    </location>
</feature>
<proteinExistence type="predicted"/>
<evidence type="ECO:0000256" key="3">
    <source>
        <dbReference type="ARBA" id="ARBA00023015"/>
    </source>
</evidence>
<dbReference type="SUPFAM" id="SSF102031">
    <property type="entry name" value="AXH domain"/>
    <property type="match status" value="1"/>
</dbReference>
<dbReference type="PANTHER" id="PTHR13392">
    <property type="entry name" value="ATAXIN 1"/>
    <property type="match status" value="1"/>
</dbReference>
<feature type="region of interest" description="Disordered" evidence="7">
    <location>
        <begin position="119"/>
        <end position="144"/>
    </location>
</feature>
<evidence type="ECO:0000256" key="4">
    <source>
        <dbReference type="ARBA" id="ARBA00023125"/>
    </source>
</evidence>
<dbReference type="GO" id="GO:0003677">
    <property type="term" value="F:DNA binding"/>
    <property type="evidence" value="ECO:0007669"/>
    <property type="project" value="UniProtKB-KW"/>
</dbReference>
<dbReference type="InterPro" id="IPR036096">
    <property type="entry name" value="Ataxin_AXH_dom_sf"/>
</dbReference>
<evidence type="ECO:0000313" key="9">
    <source>
        <dbReference type="Proteomes" id="UP000887566"/>
    </source>
</evidence>
<dbReference type="Proteomes" id="UP000887566">
    <property type="component" value="Unplaced"/>
</dbReference>
<evidence type="ECO:0000256" key="1">
    <source>
        <dbReference type="ARBA" id="ARBA00004123"/>
    </source>
</evidence>
<protein>
    <submittedName>
        <fullName evidence="10">AXH domain-containing protein</fullName>
    </submittedName>
</protein>
<dbReference type="PROSITE" id="PS51148">
    <property type="entry name" value="AXH"/>
    <property type="match status" value="1"/>
</dbReference>
<evidence type="ECO:0000256" key="6">
    <source>
        <dbReference type="ARBA" id="ARBA00023242"/>
    </source>
</evidence>
<evidence type="ECO:0000256" key="2">
    <source>
        <dbReference type="ARBA" id="ARBA00022491"/>
    </source>
</evidence>
<dbReference type="GO" id="GO:0003723">
    <property type="term" value="F:RNA binding"/>
    <property type="evidence" value="ECO:0007669"/>
    <property type="project" value="InterPro"/>
</dbReference>
<evidence type="ECO:0000259" key="8">
    <source>
        <dbReference type="PROSITE" id="PS51148"/>
    </source>
</evidence>
<dbReference type="GO" id="GO:0006355">
    <property type="term" value="P:regulation of DNA-templated transcription"/>
    <property type="evidence" value="ECO:0007669"/>
    <property type="project" value="InterPro"/>
</dbReference>
<accession>A0A914W3N7</accession>
<dbReference type="AlphaFoldDB" id="A0A914W3N7"/>
<keyword evidence="2" id="KW-0678">Repressor</keyword>
<name>A0A914W3N7_9BILA</name>
<organism evidence="9 10">
    <name type="scientific">Plectus sambesii</name>
    <dbReference type="NCBI Taxonomy" id="2011161"/>
    <lineage>
        <taxon>Eukaryota</taxon>
        <taxon>Metazoa</taxon>
        <taxon>Ecdysozoa</taxon>
        <taxon>Nematoda</taxon>
        <taxon>Chromadorea</taxon>
        <taxon>Plectida</taxon>
        <taxon>Plectina</taxon>
        <taxon>Plectoidea</taxon>
        <taxon>Plectidae</taxon>
        <taxon>Plectus</taxon>
    </lineage>
</organism>
<dbReference type="SMART" id="SM00536">
    <property type="entry name" value="AXH"/>
    <property type="match status" value="1"/>
</dbReference>
<evidence type="ECO:0000313" key="10">
    <source>
        <dbReference type="WBParaSite" id="PSAMB.scaffold3164size19415.g20560.t1"/>
    </source>
</evidence>
<feature type="region of interest" description="Disordered" evidence="7">
    <location>
        <begin position="558"/>
        <end position="596"/>
    </location>
</feature>
<feature type="region of interest" description="Disordered" evidence="7">
    <location>
        <begin position="270"/>
        <end position="304"/>
    </location>
</feature>
<feature type="compositionally biased region" description="Low complexity" evidence="7">
    <location>
        <begin position="274"/>
        <end position="288"/>
    </location>
</feature>
<dbReference type="InterPro" id="IPR003652">
    <property type="entry name" value="Ataxin_AXH_dom"/>
</dbReference>
<sequence>MVAAKNKSKPCDSEHRCDSRRALVTDAPSLGVFSFFARKLRCFEHCQPLHSPGASSSSTVLVVRCSSMNGAPLRNFAPPTPQQQQQLQQQQQQIQLHQHQQLQQQLHAAVAAAAAASTSGGAGSVADPPRTPTTPVVSRPPTHWPNLSPDLQALRPPFYPRLDPALANRLYFGQLQSGGGGGGGGGGGPTSGVSALQFQPQTAGAAGTAAAANAALLQQSAAYQHYVLAGSNAAAAAAAAQHYAAASRLPHYLDPTTFLASSAMPRYPYLLNAPSSPSTRHPHSPQQSTGMPPPPPPAPLQHGAAASVLERSYSDSDGVLGSGGLMGLRDIHQRKLSAHSMSSSANRHSHVGLPLVTASSAPSTPPRPKLDPRTGPTELGATLPTQPYYPSHFMRGTVIQLASGELKRVEELNTEDFIRSASLSDDLKMDSSTVVRVEEKTKDTSVLLCFSVGEHKVQVSVEATVEHPFFVIGQGWSSCNPDRTRNLYGLPCQRLQVGDICISLTHRDVHTKLPSQATVTSGQALPLQPAITAGASSSSSPTTGSTLSLPTTAAAAVASMSASSAVDPPSSSGRRSAPASSAFHPIGSKRRWSVSP</sequence>
<dbReference type="WBParaSite" id="PSAMB.scaffold3164size19415.g20560.t1">
    <property type="protein sequence ID" value="PSAMB.scaffold3164size19415.g20560.t1"/>
    <property type="gene ID" value="PSAMB.scaffold3164size19415.g20560"/>
</dbReference>
<comment type="subcellular location">
    <subcellularLocation>
        <location evidence="1">Nucleus</location>
    </subcellularLocation>
</comment>
<reference evidence="10" key="1">
    <citation type="submission" date="2022-11" db="UniProtKB">
        <authorList>
            <consortium name="WormBaseParasite"/>
        </authorList>
    </citation>
    <scope>IDENTIFICATION</scope>
</reference>
<keyword evidence="9" id="KW-1185">Reference proteome</keyword>
<dbReference type="Pfam" id="PF08517">
    <property type="entry name" value="AXH"/>
    <property type="match status" value="1"/>
</dbReference>
<keyword evidence="4" id="KW-0238">DNA-binding</keyword>
<dbReference type="InterPro" id="IPR043404">
    <property type="entry name" value="ATAXIN1-like"/>
</dbReference>
<keyword evidence="6" id="KW-0539">Nucleus</keyword>
<feature type="region of interest" description="Disordered" evidence="7">
    <location>
        <begin position="356"/>
        <end position="386"/>
    </location>
</feature>
<evidence type="ECO:0000256" key="7">
    <source>
        <dbReference type="SAM" id="MobiDB-lite"/>
    </source>
</evidence>
<dbReference type="Gene3D" id="2.170.16.10">
    <property type="entry name" value="Hedgehog/Intein (Hint) domain"/>
    <property type="match status" value="1"/>
</dbReference>
<feature type="compositionally biased region" description="Low complexity" evidence="7">
    <location>
        <begin position="558"/>
        <end position="582"/>
    </location>
</feature>
<feature type="region of interest" description="Disordered" evidence="7">
    <location>
        <begin position="532"/>
        <end position="551"/>
    </location>
</feature>
<keyword evidence="3" id="KW-0805">Transcription regulation</keyword>
<keyword evidence="5" id="KW-0804">Transcription</keyword>
<dbReference type="PANTHER" id="PTHR13392:SF13">
    <property type="entry name" value="AXH DOMAIN-CONTAINING PROTEIN"/>
    <property type="match status" value="1"/>
</dbReference>
<evidence type="ECO:0000256" key="5">
    <source>
        <dbReference type="ARBA" id="ARBA00023163"/>
    </source>
</evidence>